<organism evidence="2 3">
    <name type="scientific">Glossina brevipalpis</name>
    <dbReference type="NCBI Taxonomy" id="37001"/>
    <lineage>
        <taxon>Eukaryota</taxon>
        <taxon>Metazoa</taxon>
        <taxon>Ecdysozoa</taxon>
        <taxon>Arthropoda</taxon>
        <taxon>Hexapoda</taxon>
        <taxon>Insecta</taxon>
        <taxon>Pterygota</taxon>
        <taxon>Neoptera</taxon>
        <taxon>Endopterygota</taxon>
        <taxon>Diptera</taxon>
        <taxon>Brachycera</taxon>
        <taxon>Muscomorpha</taxon>
        <taxon>Hippoboscoidea</taxon>
        <taxon>Glossinidae</taxon>
        <taxon>Glossina</taxon>
    </lineage>
</organism>
<dbReference type="AlphaFoldDB" id="A0A1A9X2J0"/>
<dbReference type="VEuPathDB" id="VectorBase:GBRI041963"/>
<dbReference type="Gene3D" id="1.10.238.20">
    <property type="entry name" value="Pheromone/general odorant binding protein domain"/>
    <property type="match status" value="1"/>
</dbReference>
<evidence type="ECO:0000313" key="3">
    <source>
        <dbReference type="Proteomes" id="UP000091820"/>
    </source>
</evidence>
<proteinExistence type="predicted"/>
<dbReference type="Proteomes" id="UP000091820">
    <property type="component" value="Unassembled WGS sequence"/>
</dbReference>
<dbReference type="EnsemblMetazoa" id="GBRI041963-RA">
    <property type="protein sequence ID" value="GBRI041963-PA"/>
    <property type="gene ID" value="GBRI041963"/>
</dbReference>
<dbReference type="SUPFAM" id="SSF47565">
    <property type="entry name" value="Insect pheromone/odorant-binding proteins"/>
    <property type="match status" value="1"/>
</dbReference>
<dbReference type="InterPro" id="IPR036728">
    <property type="entry name" value="PBP_GOBP_sf"/>
</dbReference>
<evidence type="ECO:0000313" key="2">
    <source>
        <dbReference type="EnsemblMetazoa" id="GBRI041963-PA"/>
    </source>
</evidence>
<dbReference type="CDD" id="cd23992">
    <property type="entry name" value="PBP_GOBP"/>
    <property type="match status" value="1"/>
</dbReference>
<feature type="region of interest" description="Disordered" evidence="1">
    <location>
        <begin position="118"/>
        <end position="146"/>
    </location>
</feature>
<sequence length="146" mass="17543">MLPRTDSSHVSVAHATQFFTNEEFEQFDAFYSTEVEIERKFKCFAYCILDKLQYLNAFSGKFDIENFQQQDGIEEQDVALDITIAFAICTHPYHTLLALICTHTHDWLAMNELHHRHHHQQHHHHHHYHHHNHHHHHHERREMSCG</sequence>
<reference evidence="2" key="2">
    <citation type="submission" date="2020-05" db="UniProtKB">
        <authorList>
            <consortium name="EnsemblMetazoa"/>
        </authorList>
    </citation>
    <scope>IDENTIFICATION</scope>
    <source>
        <strain evidence="2">IAEA</strain>
    </source>
</reference>
<keyword evidence="3" id="KW-1185">Reference proteome</keyword>
<name>A0A1A9X2J0_9MUSC</name>
<feature type="compositionally biased region" description="Basic residues" evidence="1">
    <location>
        <begin position="118"/>
        <end position="139"/>
    </location>
</feature>
<reference evidence="3" key="1">
    <citation type="submission" date="2014-03" db="EMBL/GenBank/DDBJ databases">
        <authorList>
            <person name="Aksoy S."/>
            <person name="Warren W."/>
            <person name="Wilson R.K."/>
        </authorList>
    </citation>
    <scope>NUCLEOTIDE SEQUENCE [LARGE SCALE GENOMIC DNA]</scope>
    <source>
        <strain evidence="3">IAEA</strain>
    </source>
</reference>
<evidence type="ECO:0000256" key="1">
    <source>
        <dbReference type="SAM" id="MobiDB-lite"/>
    </source>
</evidence>
<protein>
    <submittedName>
        <fullName evidence="2">Uncharacterized protein</fullName>
    </submittedName>
</protein>
<accession>A0A1A9X2J0</accession>
<dbReference type="GO" id="GO:0005549">
    <property type="term" value="F:odorant binding"/>
    <property type="evidence" value="ECO:0007669"/>
    <property type="project" value="InterPro"/>
</dbReference>